<keyword evidence="3" id="KW-1185">Reference proteome</keyword>
<evidence type="ECO:0000313" key="2">
    <source>
        <dbReference type="EMBL" id="KAF2704812.1"/>
    </source>
</evidence>
<keyword evidence="1" id="KW-0732">Signal</keyword>
<evidence type="ECO:0000256" key="1">
    <source>
        <dbReference type="SAM" id="SignalP"/>
    </source>
</evidence>
<sequence length="172" mass="17116">MRFATSSSCLAVLASLSFAAAQNRVGPLAPRATSTSTSTACDAQYIVDVCRSRLEAEIKECGANDWICLCDHYTSLLTCYDNCPNSADRAPVTNQVSSYCAAAAPLKSASAADAATRAVSSTVATSAGVTAATGTQAVKTATATATATGAAGVRAVPAGGVFAVVLGLAGLL</sequence>
<reference evidence="2" key="1">
    <citation type="journal article" date="2020" name="Stud. Mycol.">
        <title>101 Dothideomycetes genomes: a test case for predicting lifestyles and emergence of pathogens.</title>
        <authorList>
            <person name="Haridas S."/>
            <person name="Albert R."/>
            <person name="Binder M."/>
            <person name="Bloem J."/>
            <person name="Labutti K."/>
            <person name="Salamov A."/>
            <person name="Andreopoulos B."/>
            <person name="Baker S."/>
            <person name="Barry K."/>
            <person name="Bills G."/>
            <person name="Bluhm B."/>
            <person name="Cannon C."/>
            <person name="Castanera R."/>
            <person name="Culley D."/>
            <person name="Daum C."/>
            <person name="Ezra D."/>
            <person name="Gonzalez J."/>
            <person name="Henrissat B."/>
            <person name="Kuo A."/>
            <person name="Liang C."/>
            <person name="Lipzen A."/>
            <person name="Lutzoni F."/>
            <person name="Magnuson J."/>
            <person name="Mondo S."/>
            <person name="Nolan M."/>
            <person name="Ohm R."/>
            <person name="Pangilinan J."/>
            <person name="Park H.-J."/>
            <person name="Ramirez L."/>
            <person name="Alfaro M."/>
            <person name="Sun H."/>
            <person name="Tritt A."/>
            <person name="Yoshinaga Y."/>
            <person name="Zwiers L.-H."/>
            <person name="Turgeon B."/>
            <person name="Goodwin S."/>
            <person name="Spatafora J."/>
            <person name="Crous P."/>
            <person name="Grigoriev I."/>
        </authorList>
    </citation>
    <scope>NUCLEOTIDE SEQUENCE</scope>
    <source>
        <strain evidence="2">CBS 279.74</strain>
    </source>
</reference>
<organism evidence="2 3">
    <name type="scientific">Pleomassaria siparia CBS 279.74</name>
    <dbReference type="NCBI Taxonomy" id="1314801"/>
    <lineage>
        <taxon>Eukaryota</taxon>
        <taxon>Fungi</taxon>
        <taxon>Dikarya</taxon>
        <taxon>Ascomycota</taxon>
        <taxon>Pezizomycotina</taxon>
        <taxon>Dothideomycetes</taxon>
        <taxon>Pleosporomycetidae</taxon>
        <taxon>Pleosporales</taxon>
        <taxon>Pleomassariaceae</taxon>
        <taxon>Pleomassaria</taxon>
    </lineage>
</organism>
<evidence type="ECO:0000313" key="3">
    <source>
        <dbReference type="Proteomes" id="UP000799428"/>
    </source>
</evidence>
<protein>
    <recommendedName>
        <fullName evidence="4">GPI anchored serine-threonine rich protein</fullName>
    </recommendedName>
</protein>
<dbReference type="OrthoDB" id="2507140at2759"/>
<dbReference type="EMBL" id="MU005781">
    <property type="protein sequence ID" value="KAF2704812.1"/>
    <property type="molecule type" value="Genomic_DNA"/>
</dbReference>
<feature type="chain" id="PRO_5026340332" description="GPI anchored serine-threonine rich protein" evidence="1">
    <location>
        <begin position="22"/>
        <end position="172"/>
    </location>
</feature>
<evidence type="ECO:0008006" key="4">
    <source>
        <dbReference type="Google" id="ProtNLM"/>
    </source>
</evidence>
<proteinExistence type="predicted"/>
<name>A0A6G1JX14_9PLEO</name>
<gene>
    <name evidence="2" type="ORF">K504DRAFT_461067</name>
</gene>
<feature type="signal peptide" evidence="1">
    <location>
        <begin position="1"/>
        <end position="21"/>
    </location>
</feature>
<dbReference type="AlphaFoldDB" id="A0A6G1JX14"/>
<accession>A0A6G1JX14</accession>
<dbReference type="Proteomes" id="UP000799428">
    <property type="component" value="Unassembled WGS sequence"/>
</dbReference>